<dbReference type="OrthoDB" id="6612291at2759"/>
<proteinExistence type="predicted"/>
<dbReference type="InterPro" id="IPR036188">
    <property type="entry name" value="FAD/NAD-bd_sf"/>
</dbReference>
<organism evidence="6 7">
    <name type="scientific">Aspergillus versicolor CBS 583.65</name>
    <dbReference type="NCBI Taxonomy" id="1036611"/>
    <lineage>
        <taxon>Eukaryota</taxon>
        <taxon>Fungi</taxon>
        <taxon>Dikarya</taxon>
        <taxon>Ascomycota</taxon>
        <taxon>Pezizomycotina</taxon>
        <taxon>Eurotiomycetes</taxon>
        <taxon>Eurotiomycetidae</taxon>
        <taxon>Eurotiales</taxon>
        <taxon>Aspergillaceae</taxon>
        <taxon>Aspergillus</taxon>
        <taxon>Aspergillus subgen. Nidulantes</taxon>
    </lineage>
</organism>
<dbReference type="PANTHER" id="PTHR43498:SF1">
    <property type="entry name" value="COB--COM HETERODISULFIDE REDUCTASE IRON-SULFUR SUBUNIT A"/>
    <property type="match status" value="1"/>
</dbReference>
<keyword evidence="2" id="KW-0479">Metal-binding</keyword>
<dbReference type="SUPFAM" id="SSF51905">
    <property type="entry name" value="FAD/NAD(P)-binding domain"/>
    <property type="match status" value="1"/>
</dbReference>
<evidence type="ECO:0000256" key="5">
    <source>
        <dbReference type="ARBA" id="ARBA00023014"/>
    </source>
</evidence>
<keyword evidence="1" id="KW-0004">4Fe-4S</keyword>
<dbReference type="Pfam" id="PF12831">
    <property type="entry name" value="FAD_oxidored"/>
    <property type="match status" value="1"/>
</dbReference>
<dbReference type="PANTHER" id="PTHR43498">
    <property type="entry name" value="FERREDOXIN:COB-COM HETERODISULFIDE REDUCTASE SUBUNIT A"/>
    <property type="match status" value="1"/>
</dbReference>
<dbReference type="EMBL" id="KV878128">
    <property type="protein sequence ID" value="OJJ01948.1"/>
    <property type="molecule type" value="Genomic_DNA"/>
</dbReference>
<keyword evidence="7" id="KW-1185">Reference proteome</keyword>
<keyword evidence="3" id="KW-0560">Oxidoreductase</keyword>
<sequence length="437" mass="46234">MAISSTYDVIVVGGGAAGIGAAVGAKQANPSARVLLVESEACLGGAATHRGVVSYCGLYTLEENARVAVGQIWGQLRRRLLEVAGTAESPVRHRGIFQVIDPECLKLVLDDLVTEYNIEVLLHATVVGAQRSAVNDTLVSVDVQDRRGAHRVYGRAFVDCSGDGDLAYHGGASTRHGNHGRVNLGSLAIRFGGVAADANPTAAMWRQALVEAKLNTKGSGSVLKKVDSVLIRLPRSGHLVCFLPTACYDTTDTASITQAEMSARRQAQEYCRVLQQLPGHGDMYIVSTGPNFGTRESRHVNAVYQLTKQDITTRTQFTDVVALGAWAAEFHDEDDPNWASTFELPPGGCFEIPLGCLQSSDTSNLFVAGRCADGDQYAASAIRVMGTSLATGQAAGVAASFVAQKGTDWTVRDVQECLKAAGAFLDSSKLPAAPPIS</sequence>
<evidence type="ECO:0000313" key="7">
    <source>
        <dbReference type="Proteomes" id="UP000184073"/>
    </source>
</evidence>
<evidence type="ECO:0000256" key="2">
    <source>
        <dbReference type="ARBA" id="ARBA00022723"/>
    </source>
</evidence>
<dbReference type="GO" id="GO:0051539">
    <property type="term" value="F:4 iron, 4 sulfur cluster binding"/>
    <property type="evidence" value="ECO:0007669"/>
    <property type="project" value="UniProtKB-KW"/>
</dbReference>
<evidence type="ECO:0000313" key="6">
    <source>
        <dbReference type="EMBL" id="OJJ01948.1"/>
    </source>
</evidence>
<evidence type="ECO:0000256" key="3">
    <source>
        <dbReference type="ARBA" id="ARBA00023002"/>
    </source>
</evidence>
<dbReference type="InterPro" id="IPR039650">
    <property type="entry name" value="HdrA-like"/>
</dbReference>
<evidence type="ECO:0000256" key="4">
    <source>
        <dbReference type="ARBA" id="ARBA00023004"/>
    </source>
</evidence>
<evidence type="ECO:0008006" key="8">
    <source>
        <dbReference type="Google" id="ProtNLM"/>
    </source>
</evidence>
<name>A0A1L9PK87_ASPVE</name>
<dbReference type="PRINTS" id="PR00411">
    <property type="entry name" value="PNDRDTASEI"/>
</dbReference>
<dbReference type="AlphaFoldDB" id="A0A1L9PK87"/>
<protein>
    <recommendedName>
        <fullName evidence="8">FAD dependent oxidoreductase domain-containing protein</fullName>
    </recommendedName>
</protein>
<keyword evidence="4" id="KW-0408">Iron</keyword>
<dbReference type="GO" id="GO:0046872">
    <property type="term" value="F:metal ion binding"/>
    <property type="evidence" value="ECO:0007669"/>
    <property type="project" value="UniProtKB-KW"/>
</dbReference>
<reference evidence="7" key="1">
    <citation type="journal article" date="2017" name="Genome Biol.">
        <title>Comparative genomics reveals high biological diversity and specific adaptations in the industrially and medically important fungal genus Aspergillus.</title>
        <authorList>
            <person name="de Vries R.P."/>
            <person name="Riley R."/>
            <person name="Wiebenga A."/>
            <person name="Aguilar-Osorio G."/>
            <person name="Amillis S."/>
            <person name="Uchima C.A."/>
            <person name="Anderluh G."/>
            <person name="Asadollahi M."/>
            <person name="Askin M."/>
            <person name="Barry K."/>
            <person name="Battaglia E."/>
            <person name="Bayram O."/>
            <person name="Benocci T."/>
            <person name="Braus-Stromeyer S.A."/>
            <person name="Caldana C."/>
            <person name="Canovas D."/>
            <person name="Cerqueira G.C."/>
            <person name="Chen F."/>
            <person name="Chen W."/>
            <person name="Choi C."/>
            <person name="Clum A."/>
            <person name="Dos Santos R.A."/>
            <person name="Damasio A.R."/>
            <person name="Diallinas G."/>
            <person name="Emri T."/>
            <person name="Fekete E."/>
            <person name="Flipphi M."/>
            <person name="Freyberg S."/>
            <person name="Gallo A."/>
            <person name="Gournas C."/>
            <person name="Habgood R."/>
            <person name="Hainaut M."/>
            <person name="Harispe M.L."/>
            <person name="Henrissat B."/>
            <person name="Hilden K.S."/>
            <person name="Hope R."/>
            <person name="Hossain A."/>
            <person name="Karabika E."/>
            <person name="Karaffa L."/>
            <person name="Karanyi Z."/>
            <person name="Krasevec N."/>
            <person name="Kuo A."/>
            <person name="Kusch H."/>
            <person name="LaButti K."/>
            <person name="Lagendijk E.L."/>
            <person name="Lapidus A."/>
            <person name="Levasseur A."/>
            <person name="Lindquist E."/>
            <person name="Lipzen A."/>
            <person name="Logrieco A.F."/>
            <person name="MacCabe A."/>
            <person name="Maekelae M.R."/>
            <person name="Malavazi I."/>
            <person name="Melin P."/>
            <person name="Meyer V."/>
            <person name="Mielnichuk N."/>
            <person name="Miskei M."/>
            <person name="Molnar A.P."/>
            <person name="Mule G."/>
            <person name="Ngan C.Y."/>
            <person name="Orejas M."/>
            <person name="Orosz E."/>
            <person name="Ouedraogo J.P."/>
            <person name="Overkamp K.M."/>
            <person name="Park H.-S."/>
            <person name="Perrone G."/>
            <person name="Piumi F."/>
            <person name="Punt P.J."/>
            <person name="Ram A.F."/>
            <person name="Ramon A."/>
            <person name="Rauscher S."/>
            <person name="Record E."/>
            <person name="Riano-Pachon D.M."/>
            <person name="Robert V."/>
            <person name="Roehrig J."/>
            <person name="Ruller R."/>
            <person name="Salamov A."/>
            <person name="Salih N.S."/>
            <person name="Samson R.A."/>
            <person name="Sandor E."/>
            <person name="Sanguinetti M."/>
            <person name="Schuetze T."/>
            <person name="Sepcic K."/>
            <person name="Shelest E."/>
            <person name="Sherlock G."/>
            <person name="Sophianopoulou V."/>
            <person name="Squina F.M."/>
            <person name="Sun H."/>
            <person name="Susca A."/>
            <person name="Todd R.B."/>
            <person name="Tsang A."/>
            <person name="Unkles S.E."/>
            <person name="van de Wiele N."/>
            <person name="van Rossen-Uffink D."/>
            <person name="Oliveira J.V."/>
            <person name="Vesth T.C."/>
            <person name="Visser J."/>
            <person name="Yu J.-H."/>
            <person name="Zhou M."/>
            <person name="Andersen M.R."/>
            <person name="Archer D.B."/>
            <person name="Baker S.E."/>
            <person name="Benoit I."/>
            <person name="Brakhage A.A."/>
            <person name="Braus G.H."/>
            <person name="Fischer R."/>
            <person name="Frisvad J.C."/>
            <person name="Goldman G.H."/>
            <person name="Houbraken J."/>
            <person name="Oakley B."/>
            <person name="Pocsi I."/>
            <person name="Scazzocchio C."/>
            <person name="Seiboth B."/>
            <person name="vanKuyk P.A."/>
            <person name="Wortman J."/>
            <person name="Dyer P.S."/>
            <person name="Grigoriev I.V."/>
        </authorList>
    </citation>
    <scope>NUCLEOTIDE SEQUENCE [LARGE SCALE GENOMIC DNA]</scope>
    <source>
        <strain evidence="7">CBS 583.65</strain>
    </source>
</reference>
<dbReference type="Proteomes" id="UP000184073">
    <property type="component" value="Unassembled WGS sequence"/>
</dbReference>
<dbReference type="VEuPathDB" id="FungiDB:ASPVEDRAFT_653782"/>
<accession>A0A1L9PK87</accession>
<dbReference type="GeneID" id="63731312"/>
<gene>
    <name evidence="6" type="ORF">ASPVEDRAFT_653782</name>
</gene>
<keyword evidence="5" id="KW-0411">Iron-sulfur</keyword>
<dbReference type="GO" id="GO:0016491">
    <property type="term" value="F:oxidoreductase activity"/>
    <property type="evidence" value="ECO:0007669"/>
    <property type="project" value="UniProtKB-KW"/>
</dbReference>
<dbReference type="RefSeq" id="XP_040667710.1">
    <property type="nucleotide sequence ID" value="XM_040815801.1"/>
</dbReference>
<evidence type="ECO:0000256" key="1">
    <source>
        <dbReference type="ARBA" id="ARBA00022485"/>
    </source>
</evidence>
<dbReference type="Gene3D" id="3.50.50.60">
    <property type="entry name" value="FAD/NAD(P)-binding domain"/>
    <property type="match status" value="1"/>
</dbReference>